<evidence type="ECO:0000313" key="2">
    <source>
        <dbReference type="EMBL" id="KZX16947.1"/>
    </source>
</evidence>
<dbReference type="AlphaFoldDB" id="A0A166CUK4"/>
<evidence type="ECO:0000256" key="1">
    <source>
        <dbReference type="SAM" id="Phobius"/>
    </source>
</evidence>
<keyword evidence="1" id="KW-0472">Membrane</keyword>
<reference evidence="2 3" key="1">
    <citation type="submission" date="2016-04" db="EMBL/GenBank/DDBJ databases">
        <title>Genome sequence of Methanobrevibacter curvatus DSM 11111.</title>
        <authorList>
            <person name="Poehlein A."/>
            <person name="Seedorf H."/>
            <person name="Daniel R."/>
        </authorList>
    </citation>
    <scope>NUCLEOTIDE SEQUENCE [LARGE SCALE GENOMIC DNA]</scope>
    <source>
        <strain evidence="2 3">DSM 11111</strain>
    </source>
</reference>
<evidence type="ECO:0000313" key="3">
    <source>
        <dbReference type="Proteomes" id="UP000077245"/>
    </source>
</evidence>
<name>A0A166CUK4_9EURY</name>
<keyword evidence="3" id="KW-1185">Reference proteome</keyword>
<dbReference type="OrthoDB" id="77375at2157"/>
<dbReference type="PATRIC" id="fig|49547.3.peg.5"/>
<feature type="transmembrane region" description="Helical" evidence="1">
    <location>
        <begin position="9"/>
        <end position="29"/>
    </location>
</feature>
<protein>
    <submittedName>
        <fullName evidence="2">Uncharacterized protein</fullName>
    </submittedName>
</protein>
<dbReference type="Proteomes" id="UP000077245">
    <property type="component" value="Unassembled WGS sequence"/>
</dbReference>
<dbReference type="RefSeq" id="WP_067088615.1">
    <property type="nucleotide sequence ID" value="NZ_LWMV01000001.1"/>
</dbReference>
<keyword evidence="1" id="KW-1133">Transmembrane helix</keyword>
<organism evidence="2 3">
    <name type="scientific">Methanobrevibacter curvatus</name>
    <dbReference type="NCBI Taxonomy" id="49547"/>
    <lineage>
        <taxon>Archaea</taxon>
        <taxon>Methanobacteriati</taxon>
        <taxon>Methanobacteriota</taxon>
        <taxon>Methanomada group</taxon>
        <taxon>Methanobacteria</taxon>
        <taxon>Methanobacteriales</taxon>
        <taxon>Methanobacteriaceae</taxon>
        <taxon>Methanobrevibacter</taxon>
    </lineage>
</organism>
<comment type="caution">
    <text evidence="2">The sequence shown here is derived from an EMBL/GenBank/DDBJ whole genome shotgun (WGS) entry which is preliminary data.</text>
</comment>
<keyword evidence="1" id="KW-0812">Transmembrane</keyword>
<sequence>MAKSKLQKFLIIIIIFLIILSSATLYIIVFGDFSQNIGTDDLGYVKKYVYGVSENPSIKIAIVSGMHPRENLSKKVLPQVSKFYHNNGLQIVNYKVVVTNNADLFYPSRSNGEKIVRDTVVPDIAKNDFDLVIIGHDHERGYGQDFYIATPNMDENSVKLADSVYNLFNGSGITDFRYYKRNTSKQIQSSSILGVNKLVVDTGTPLFVYEIPEWYSEDYAYKMTERLLNYCVEVLK</sequence>
<dbReference type="EMBL" id="LWMV01000001">
    <property type="protein sequence ID" value="KZX16947.1"/>
    <property type="molecule type" value="Genomic_DNA"/>
</dbReference>
<accession>A0A166CUK4</accession>
<proteinExistence type="predicted"/>
<gene>
    <name evidence="2" type="ORF">MBCUR_00050</name>
</gene>